<dbReference type="InterPro" id="IPR048478">
    <property type="entry name" value="LSM12_LSM"/>
</dbReference>
<dbReference type="InterPro" id="IPR039683">
    <property type="entry name" value="Lsm12-like"/>
</dbReference>
<evidence type="ECO:0000313" key="3">
    <source>
        <dbReference type="EMBL" id="TPX47745.1"/>
    </source>
</evidence>
<dbReference type="OrthoDB" id="1057137at2759"/>
<dbReference type="AlphaFoldDB" id="A0A507D8U3"/>
<dbReference type="PROSITE" id="PS52001">
    <property type="entry name" value="AD"/>
    <property type="match status" value="1"/>
</dbReference>
<dbReference type="EMBL" id="QEAM01000070">
    <property type="protein sequence ID" value="TPX47745.1"/>
    <property type="molecule type" value="Genomic_DNA"/>
</dbReference>
<gene>
    <name evidence="3" type="ORF">SeLEV6574_g02481</name>
    <name evidence="2" type="ORF">SeMB42_g04995</name>
</gene>
<organism evidence="3 5">
    <name type="scientific">Synchytrium endobioticum</name>
    <dbReference type="NCBI Taxonomy" id="286115"/>
    <lineage>
        <taxon>Eukaryota</taxon>
        <taxon>Fungi</taxon>
        <taxon>Fungi incertae sedis</taxon>
        <taxon>Chytridiomycota</taxon>
        <taxon>Chytridiomycota incertae sedis</taxon>
        <taxon>Chytridiomycetes</taxon>
        <taxon>Synchytriales</taxon>
        <taxon>Synchytriaceae</taxon>
        <taxon>Synchytrium</taxon>
    </lineage>
</organism>
<dbReference type="STRING" id="286115.A0A507D8U3"/>
<dbReference type="InterPro" id="IPR047574">
    <property type="entry name" value="AD"/>
</dbReference>
<protein>
    <recommendedName>
        <fullName evidence="1">AD domain-containing protein</fullName>
    </recommendedName>
</protein>
<comment type="caution">
    <text evidence="3">The sequence shown here is derived from an EMBL/GenBank/DDBJ whole genome shotgun (WGS) entry which is preliminary data.</text>
</comment>
<dbReference type="InterPro" id="IPR019181">
    <property type="entry name" value="LSM12_ABD"/>
</dbReference>
<evidence type="ECO:0000259" key="1">
    <source>
        <dbReference type="PROSITE" id="PS52001"/>
    </source>
</evidence>
<feature type="domain" description="AD" evidence="1">
    <location>
        <begin position="119"/>
        <end position="217"/>
    </location>
</feature>
<reference evidence="4 5" key="1">
    <citation type="journal article" date="2019" name="Sci. Rep.">
        <title>Comparative genomics of chytrid fungi reveal insights into the obligate biotrophic and pathogenic lifestyle of Synchytrium endobioticum.</title>
        <authorList>
            <person name="van de Vossenberg B.T.L.H."/>
            <person name="Warris S."/>
            <person name="Nguyen H.D.T."/>
            <person name="van Gent-Pelzer M.P.E."/>
            <person name="Joly D.L."/>
            <person name="van de Geest H.C."/>
            <person name="Bonants P.J.M."/>
            <person name="Smith D.S."/>
            <person name="Levesque C.A."/>
            <person name="van der Lee T.A.J."/>
        </authorList>
    </citation>
    <scope>NUCLEOTIDE SEQUENCE [LARGE SCALE GENOMIC DNA]</scope>
    <source>
        <strain evidence="3 5">LEV6574</strain>
        <strain evidence="2 4">MB42</strain>
    </source>
</reference>
<evidence type="ECO:0000313" key="5">
    <source>
        <dbReference type="Proteomes" id="UP000320475"/>
    </source>
</evidence>
<name>A0A507D8U3_9FUNG</name>
<dbReference type="Pfam" id="PF09793">
    <property type="entry name" value="AD"/>
    <property type="match status" value="1"/>
</dbReference>
<dbReference type="Pfam" id="PF21166">
    <property type="entry name" value="LSM12_LSM"/>
    <property type="match status" value="1"/>
</dbReference>
<keyword evidence="4" id="KW-1185">Reference proteome</keyword>
<evidence type="ECO:0000313" key="2">
    <source>
        <dbReference type="EMBL" id="TPX42779.1"/>
    </source>
</evidence>
<proteinExistence type="predicted"/>
<sequence>MEGQWIRATSITGRIYEGLIFAFDEATKCLVLQSPSSSSSTTSTPPTSKYDFHLLKISYLKEICPTAPPPHIILPPSYNKNISPSNHTSHSSSLPNGALSPSTDIITNGKPNFSLAPIIPIPLDKLQQRESAAVRAEQVKQSRIGVNVSDEGQAMFDALIKTMQCRWKNDAIVVLDDVLIPPPYKLDSCRFVEGRKHDEVLLSRVKKVLDGERKRLGYQK</sequence>
<dbReference type="Proteomes" id="UP000320475">
    <property type="component" value="Unassembled WGS sequence"/>
</dbReference>
<accession>A0A507D8U3</accession>
<dbReference type="EMBL" id="QEAN01000221">
    <property type="protein sequence ID" value="TPX42779.1"/>
    <property type="molecule type" value="Genomic_DNA"/>
</dbReference>
<evidence type="ECO:0000313" key="4">
    <source>
        <dbReference type="Proteomes" id="UP000317494"/>
    </source>
</evidence>
<dbReference type="VEuPathDB" id="FungiDB:SeMB42_g04995"/>
<dbReference type="PANTHER" id="PTHR13542">
    <property type="entry name" value="LSM12 HOMOLOG"/>
    <property type="match status" value="1"/>
</dbReference>
<dbReference type="SMART" id="SM00995">
    <property type="entry name" value="AD"/>
    <property type="match status" value="1"/>
</dbReference>
<dbReference type="Proteomes" id="UP000317494">
    <property type="component" value="Unassembled WGS sequence"/>
</dbReference>